<accession>A0A6S7K4K8</accession>
<dbReference type="AlphaFoldDB" id="A0A6S7K4K8"/>
<sequence>LVGKIEEYELILMFRVAVCCSCLKKHAKKFEENQGWIELENQEKDKMTAACLNDQSRLAKKVAEMTMSNVKHWECTPVSPTTMPVPAEWTPGQWTGEEEDSEEECRLGGEENDSLMFQYNEALSPLSEKVNVRNFTPLTFQLNTTWEEATQKEKEICIDKAMEGCKIVCEVIAPKAGDELLQSCVQLPDQEIENVSDELITLMQAHKNAPTRN</sequence>
<keyword evidence="2" id="KW-1185">Reference proteome</keyword>
<gene>
    <name evidence="1" type="ORF">PACLA_8A059364</name>
</gene>
<name>A0A6S7K4K8_PARCT</name>
<dbReference type="OrthoDB" id="5988824at2759"/>
<organism evidence="1 2">
    <name type="scientific">Paramuricea clavata</name>
    <name type="common">Red gorgonian</name>
    <name type="synonym">Violescent sea-whip</name>
    <dbReference type="NCBI Taxonomy" id="317549"/>
    <lineage>
        <taxon>Eukaryota</taxon>
        <taxon>Metazoa</taxon>
        <taxon>Cnidaria</taxon>
        <taxon>Anthozoa</taxon>
        <taxon>Octocorallia</taxon>
        <taxon>Malacalcyonacea</taxon>
        <taxon>Plexauridae</taxon>
        <taxon>Paramuricea</taxon>
    </lineage>
</organism>
<evidence type="ECO:0000313" key="2">
    <source>
        <dbReference type="Proteomes" id="UP001152795"/>
    </source>
</evidence>
<dbReference type="EMBL" id="CACRXK020026692">
    <property type="protein sequence ID" value="CAB4040365.1"/>
    <property type="molecule type" value="Genomic_DNA"/>
</dbReference>
<dbReference type="Proteomes" id="UP001152795">
    <property type="component" value="Unassembled WGS sequence"/>
</dbReference>
<evidence type="ECO:0000313" key="1">
    <source>
        <dbReference type="EMBL" id="CAB4040365.1"/>
    </source>
</evidence>
<reference evidence="1" key="1">
    <citation type="submission" date="2020-04" db="EMBL/GenBank/DDBJ databases">
        <authorList>
            <person name="Alioto T."/>
            <person name="Alioto T."/>
            <person name="Gomez Garrido J."/>
        </authorList>
    </citation>
    <scope>NUCLEOTIDE SEQUENCE</scope>
    <source>
        <strain evidence="1">A484AB</strain>
    </source>
</reference>
<protein>
    <submittedName>
        <fullName evidence="1">Uncharacterized protein</fullName>
    </submittedName>
</protein>
<comment type="caution">
    <text evidence="1">The sequence shown here is derived from an EMBL/GenBank/DDBJ whole genome shotgun (WGS) entry which is preliminary data.</text>
</comment>
<feature type="non-terminal residue" evidence="1">
    <location>
        <position position="1"/>
    </location>
</feature>
<proteinExistence type="predicted"/>